<evidence type="ECO:0000256" key="1">
    <source>
        <dbReference type="SAM" id="MobiDB-lite"/>
    </source>
</evidence>
<protein>
    <submittedName>
        <fullName evidence="3">Uncharacterized protein</fullName>
    </submittedName>
</protein>
<evidence type="ECO:0000313" key="2">
    <source>
        <dbReference type="Proteomes" id="UP000038045"/>
    </source>
</evidence>
<organism evidence="2 3">
    <name type="scientific">Parastrongyloides trichosuri</name>
    <name type="common">Possum-specific nematode worm</name>
    <dbReference type="NCBI Taxonomy" id="131310"/>
    <lineage>
        <taxon>Eukaryota</taxon>
        <taxon>Metazoa</taxon>
        <taxon>Ecdysozoa</taxon>
        <taxon>Nematoda</taxon>
        <taxon>Chromadorea</taxon>
        <taxon>Rhabditida</taxon>
        <taxon>Tylenchina</taxon>
        <taxon>Panagrolaimomorpha</taxon>
        <taxon>Strongyloidoidea</taxon>
        <taxon>Strongyloididae</taxon>
        <taxon>Parastrongyloides</taxon>
    </lineage>
</organism>
<reference evidence="3" key="1">
    <citation type="submission" date="2017-02" db="UniProtKB">
        <authorList>
            <consortium name="WormBaseParasite"/>
        </authorList>
    </citation>
    <scope>IDENTIFICATION</scope>
</reference>
<sequence>MTGSYVGDGRQRLRPIQMLDPAVYGTLENDNSKRSTINNPSYKSTTLTTNTSTIGTNQGRKKLNDKNEREL</sequence>
<feature type="region of interest" description="Disordered" evidence="1">
    <location>
        <begin position="26"/>
        <end position="71"/>
    </location>
</feature>
<evidence type="ECO:0000313" key="3">
    <source>
        <dbReference type="WBParaSite" id="PTRK_0001074600.1"/>
    </source>
</evidence>
<dbReference type="Proteomes" id="UP000038045">
    <property type="component" value="Unplaced"/>
</dbReference>
<feature type="compositionally biased region" description="Polar residues" evidence="1">
    <location>
        <begin position="34"/>
        <end position="44"/>
    </location>
</feature>
<feature type="compositionally biased region" description="Low complexity" evidence="1">
    <location>
        <begin position="45"/>
        <end position="56"/>
    </location>
</feature>
<dbReference type="AlphaFoldDB" id="A0A0N4ZQE8"/>
<feature type="compositionally biased region" description="Basic and acidic residues" evidence="1">
    <location>
        <begin position="62"/>
        <end position="71"/>
    </location>
</feature>
<dbReference type="WBParaSite" id="PTRK_0001074600.1">
    <property type="protein sequence ID" value="PTRK_0001074600.1"/>
    <property type="gene ID" value="PTRK_0001074600"/>
</dbReference>
<name>A0A0N4ZQE8_PARTI</name>
<accession>A0A0N4ZQE8</accession>
<keyword evidence="2" id="KW-1185">Reference proteome</keyword>
<proteinExistence type="predicted"/>